<evidence type="ECO:0000256" key="3">
    <source>
        <dbReference type="PIRNR" id="PIRNR036894"/>
    </source>
</evidence>
<dbReference type="GO" id="GO:0004476">
    <property type="term" value="F:mannose-6-phosphate isomerase activity"/>
    <property type="evidence" value="ECO:0007669"/>
    <property type="project" value="UniProtKB-UniRule"/>
</dbReference>
<evidence type="ECO:0000256" key="5">
    <source>
        <dbReference type="PIRSR" id="PIRSR036894-2"/>
    </source>
</evidence>
<dbReference type="InterPro" id="IPR014710">
    <property type="entry name" value="RmlC-like_jellyroll"/>
</dbReference>
<evidence type="ECO:0000256" key="4">
    <source>
        <dbReference type="PIRSR" id="PIRSR036894-1"/>
    </source>
</evidence>
<dbReference type="Pfam" id="PF21621">
    <property type="entry name" value="MPI_cupin_dom"/>
    <property type="match status" value="1"/>
</dbReference>
<comment type="catalytic activity">
    <reaction evidence="3">
        <text>D-mannose 6-phosphate = D-fructose 6-phosphate</text>
        <dbReference type="Rhea" id="RHEA:12356"/>
        <dbReference type="ChEBI" id="CHEBI:58735"/>
        <dbReference type="ChEBI" id="CHEBI:61527"/>
        <dbReference type="EC" id="5.3.1.8"/>
    </reaction>
</comment>
<proteinExistence type="inferred from homology"/>
<evidence type="ECO:0000256" key="2">
    <source>
        <dbReference type="ARBA" id="ARBA00022833"/>
    </source>
</evidence>
<keyword evidence="1 3" id="KW-0479">Metal-binding</keyword>
<dbReference type="PANTHER" id="PTHR42742">
    <property type="entry name" value="TRANSCRIPTIONAL REPRESSOR MPRA"/>
    <property type="match status" value="1"/>
</dbReference>
<evidence type="ECO:0000256" key="1">
    <source>
        <dbReference type="ARBA" id="ARBA00022723"/>
    </source>
</evidence>
<dbReference type="InterPro" id="IPR049071">
    <property type="entry name" value="MPI_cupin_dom"/>
</dbReference>
<dbReference type="RefSeq" id="WP_102878150.1">
    <property type="nucleotide sequence ID" value="NZ_CP049228.1"/>
</dbReference>
<evidence type="ECO:0000259" key="6">
    <source>
        <dbReference type="Pfam" id="PF20511"/>
    </source>
</evidence>
<feature type="binding site" evidence="4">
    <location>
        <position position="112"/>
    </location>
    <ligand>
        <name>Zn(2+)</name>
        <dbReference type="ChEBI" id="CHEBI:29105"/>
    </ligand>
</feature>
<name>A0A6G7B9E1_9LACO</name>
<feature type="domain" description="Phosphomannose isomerase type I catalytic" evidence="6">
    <location>
        <begin position="5"/>
        <end position="105"/>
    </location>
</feature>
<feature type="domain" description="Mannose-6-phosphate isomerase cupin" evidence="7">
    <location>
        <begin position="258"/>
        <end position="317"/>
    </location>
</feature>
<dbReference type="PIRSF" id="PIRSF036894">
    <property type="entry name" value="PMI_Firm_short"/>
    <property type="match status" value="1"/>
</dbReference>
<protein>
    <recommendedName>
        <fullName evidence="3">Mannose-6-phosphate isomerase</fullName>
        <ecNumber evidence="3">5.3.1.8</ecNumber>
    </recommendedName>
</protein>
<accession>A0A6G7B9E1</accession>
<reference evidence="8 9" key="1">
    <citation type="submission" date="2020-02" db="EMBL/GenBank/DDBJ databases">
        <title>Complete genome sequences of six Lactobacillus iners strains isolated from the human vagina.</title>
        <authorList>
            <person name="France M.T."/>
            <person name="Rutt L."/>
            <person name="Narina S."/>
            <person name="Arbaugh S."/>
            <person name="Humphrys M.S."/>
            <person name="Ma B."/>
            <person name="Hayward M.R."/>
            <person name="Relman D."/>
            <person name="Kwon D.S."/>
            <person name="Ravel J."/>
        </authorList>
    </citation>
    <scope>NUCLEOTIDE SEQUENCE [LARGE SCALE GENOMIC DNA]</scope>
    <source>
        <strain evidence="8 9">C0210C1</strain>
    </source>
</reference>
<feature type="binding site" evidence="4">
    <location>
        <position position="169"/>
    </location>
    <ligand>
        <name>Zn(2+)</name>
        <dbReference type="ChEBI" id="CHEBI:29105"/>
    </ligand>
</feature>
<evidence type="ECO:0000313" key="8">
    <source>
        <dbReference type="EMBL" id="QIH24030.1"/>
    </source>
</evidence>
<dbReference type="Pfam" id="PF20511">
    <property type="entry name" value="PMI_typeI_cat"/>
    <property type="match status" value="1"/>
</dbReference>
<dbReference type="GO" id="GO:0008270">
    <property type="term" value="F:zinc ion binding"/>
    <property type="evidence" value="ECO:0007669"/>
    <property type="project" value="UniProtKB-UniRule"/>
</dbReference>
<dbReference type="Proteomes" id="UP000501676">
    <property type="component" value="Chromosome"/>
</dbReference>
<dbReference type="Gene3D" id="2.60.120.10">
    <property type="entry name" value="Jelly Rolls"/>
    <property type="match status" value="2"/>
</dbReference>
<dbReference type="InterPro" id="IPR046457">
    <property type="entry name" value="PMI_typeI_cat"/>
</dbReference>
<dbReference type="CDD" id="cd07010">
    <property type="entry name" value="cupin_PMI_type_I_N_bac"/>
    <property type="match status" value="1"/>
</dbReference>
<evidence type="ECO:0000313" key="9">
    <source>
        <dbReference type="Proteomes" id="UP000501676"/>
    </source>
</evidence>
<evidence type="ECO:0000259" key="7">
    <source>
        <dbReference type="Pfam" id="PF21621"/>
    </source>
</evidence>
<dbReference type="SUPFAM" id="SSF51182">
    <property type="entry name" value="RmlC-like cupins"/>
    <property type="match status" value="1"/>
</dbReference>
<comment type="similarity">
    <text evidence="3">Belongs to the mannose-6-phosphate isomerase type 1 family.</text>
</comment>
<dbReference type="InterPro" id="IPR014628">
    <property type="entry name" value="Man6P_isomerase_Firm_short"/>
</dbReference>
<dbReference type="InterPro" id="IPR051804">
    <property type="entry name" value="Carb_Metab_Reg_Kinase/Isom"/>
</dbReference>
<keyword evidence="3 8" id="KW-0413">Isomerase</keyword>
<feature type="binding site" evidence="4">
    <location>
        <position position="95"/>
    </location>
    <ligand>
        <name>Zn(2+)</name>
        <dbReference type="ChEBI" id="CHEBI:29105"/>
    </ligand>
</feature>
<sequence length="322" mass="36986">MEPIFLKPYFRSKIWGSRKFEKIFNDLPEGKIGEAWIISGYPNCSSTVIKGSYQGLNLRELYQQKPDLFGQPHAAEFPLLVKLLDANDNLSVQVHPDDEYAKIHENDSGKTECWYILQAEPGAKLIYGHHAETKEQLAAWIKNGQWNKLLRYVPIKTGDFLYVPAGCVHALTKGIMVIETQQSSDVTYRLYDWDRIDNKTGQKRELHIQQSLDTIQVPHVDPYLERAVSKFPTATLVRLANPPYSPHFYLWQLDVFGEFEWNMLNYQYLLVSVISGQGKLIFDGNDYNLSLGDSFIVPNKYNTFKFVGESLKIIISAPTNEE</sequence>
<dbReference type="GO" id="GO:0005975">
    <property type="term" value="P:carbohydrate metabolic process"/>
    <property type="evidence" value="ECO:0007669"/>
    <property type="project" value="UniProtKB-UniRule"/>
</dbReference>
<comment type="cofactor">
    <cofactor evidence="4">
        <name>Zn(2+)</name>
        <dbReference type="ChEBI" id="CHEBI:29105"/>
    </cofactor>
    <text evidence="4">Binds 1 zinc ion per subunit.</text>
</comment>
<keyword evidence="2 3" id="KW-0862">Zinc</keyword>
<gene>
    <name evidence="8" type="ORF">G6Z83_04895</name>
</gene>
<organism evidence="8 9">
    <name type="scientific">Lactobacillus iners</name>
    <dbReference type="NCBI Taxonomy" id="147802"/>
    <lineage>
        <taxon>Bacteria</taxon>
        <taxon>Bacillati</taxon>
        <taxon>Bacillota</taxon>
        <taxon>Bacilli</taxon>
        <taxon>Lactobacillales</taxon>
        <taxon>Lactobacillaceae</taxon>
        <taxon>Lactobacillus</taxon>
    </lineage>
</organism>
<dbReference type="InterPro" id="IPR011051">
    <property type="entry name" value="RmlC_Cupin_sf"/>
</dbReference>
<dbReference type="PANTHER" id="PTHR42742:SF3">
    <property type="entry name" value="FRUCTOKINASE"/>
    <property type="match status" value="1"/>
</dbReference>
<dbReference type="EC" id="5.3.1.8" evidence="3"/>
<feature type="active site" evidence="5">
    <location>
        <position position="189"/>
    </location>
</feature>
<dbReference type="EMBL" id="CP049228">
    <property type="protein sequence ID" value="QIH24030.1"/>
    <property type="molecule type" value="Genomic_DNA"/>
</dbReference>
<dbReference type="AlphaFoldDB" id="A0A6G7B9E1"/>